<keyword evidence="2" id="KW-1133">Transmembrane helix</keyword>
<feature type="transmembrane region" description="Helical" evidence="2">
    <location>
        <begin position="156"/>
        <end position="174"/>
    </location>
</feature>
<protein>
    <recommendedName>
        <fullName evidence="5">DUF2567 domain-containing protein</fullName>
    </recommendedName>
</protein>
<keyword evidence="2" id="KW-0812">Transmembrane</keyword>
<proteinExistence type="predicted"/>
<keyword evidence="2" id="KW-0472">Membrane</keyword>
<accession>A0ABV5LSE5</accession>
<feature type="transmembrane region" description="Helical" evidence="2">
    <location>
        <begin position="73"/>
        <end position="96"/>
    </location>
</feature>
<dbReference type="EMBL" id="JBHMDM010000004">
    <property type="protein sequence ID" value="MFB9376998.1"/>
    <property type="molecule type" value="Genomic_DNA"/>
</dbReference>
<evidence type="ECO:0000313" key="3">
    <source>
        <dbReference type="EMBL" id="MFB9376998.1"/>
    </source>
</evidence>
<evidence type="ECO:0000313" key="4">
    <source>
        <dbReference type="Proteomes" id="UP001589748"/>
    </source>
</evidence>
<feature type="transmembrane region" description="Helical" evidence="2">
    <location>
        <begin position="108"/>
        <end position="129"/>
    </location>
</feature>
<organism evidence="3 4">
    <name type="scientific">Kineococcus gynurae</name>
    <dbReference type="NCBI Taxonomy" id="452979"/>
    <lineage>
        <taxon>Bacteria</taxon>
        <taxon>Bacillati</taxon>
        <taxon>Actinomycetota</taxon>
        <taxon>Actinomycetes</taxon>
        <taxon>Kineosporiales</taxon>
        <taxon>Kineosporiaceae</taxon>
        <taxon>Kineococcus</taxon>
    </lineage>
</organism>
<feature type="transmembrane region" description="Helical" evidence="2">
    <location>
        <begin position="7"/>
        <end position="27"/>
    </location>
</feature>
<feature type="compositionally biased region" description="Basic and acidic residues" evidence="1">
    <location>
        <begin position="208"/>
        <end position="220"/>
    </location>
</feature>
<name>A0ABV5LSE5_9ACTN</name>
<sequence length="239" mass="25009">MDRRQPWWVWALVAASAVALLGVLEVVREALGGELDPFMFGSSGVGPDGLIEYTTSDGTPPDQVDRFWGLSQLLSQVGTAPLIAAALPLATLAALVRAGLHVGRSARLAAAVVAGVGTVVCVVGFVTSVRSMDTGAGIPALPWAMRGSTLSTLPDLGQFLAVAVVLAVSAWGLLRFATDPVEEPEEQEPDGDAPTLVEPPGVVAPRPAHADPRPEPRPEPEPESGPGWGYDPADYRRPR</sequence>
<evidence type="ECO:0000256" key="2">
    <source>
        <dbReference type="SAM" id="Phobius"/>
    </source>
</evidence>
<keyword evidence="4" id="KW-1185">Reference proteome</keyword>
<feature type="compositionally biased region" description="Acidic residues" evidence="1">
    <location>
        <begin position="181"/>
        <end position="191"/>
    </location>
</feature>
<evidence type="ECO:0008006" key="5">
    <source>
        <dbReference type="Google" id="ProtNLM"/>
    </source>
</evidence>
<feature type="region of interest" description="Disordered" evidence="1">
    <location>
        <begin position="181"/>
        <end position="239"/>
    </location>
</feature>
<dbReference type="Proteomes" id="UP001589748">
    <property type="component" value="Unassembled WGS sequence"/>
</dbReference>
<gene>
    <name evidence="3" type="ORF">ACFFVI_08455</name>
</gene>
<dbReference type="RefSeq" id="WP_380135344.1">
    <property type="nucleotide sequence ID" value="NZ_JBHLUI010000003.1"/>
</dbReference>
<comment type="caution">
    <text evidence="3">The sequence shown here is derived from an EMBL/GenBank/DDBJ whole genome shotgun (WGS) entry which is preliminary data.</text>
</comment>
<reference evidence="3 4" key="1">
    <citation type="submission" date="2024-09" db="EMBL/GenBank/DDBJ databases">
        <authorList>
            <person name="Sun Q."/>
            <person name="Mori K."/>
        </authorList>
    </citation>
    <scope>NUCLEOTIDE SEQUENCE [LARGE SCALE GENOMIC DNA]</scope>
    <source>
        <strain evidence="3 4">TISTR 1856</strain>
    </source>
</reference>
<evidence type="ECO:0000256" key="1">
    <source>
        <dbReference type="SAM" id="MobiDB-lite"/>
    </source>
</evidence>